<keyword evidence="7" id="KW-1185">Reference proteome</keyword>
<proteinExistence type="predicted"/>
<dbReference type="Gene3D" id="1.20.1720.10">
    <property type="entry name" value="Multidrug resistance protein D"/>
    <property type="match status" value="1"/>
</dbReference>
<dbReference type="GO" id="GO:0022857">
    <property type="term" value="F:transmembrane transporter activity"/>
    <property type="evidence" value="ECO:0007669"/>
    <property type="project" value="TreeGrafter"/>
</dbReference>
<feature type="transmembrane region" description="Helical" evidence="5">
    <location>
        <begin position="20"/>
        <end position="39"/>
    </location>
</feature>
<comment type="caution">
    <text evidence="6">The sequence shown here is derived from an EMBL/GenBank/DDBJ whole genome shotgun (WGS) entry which is preliminary data.</text>
</comment>
<accession>A0AAD6ZJK4</accession>
<dbReference type="AlphaFoldDB" id="A0AAD6ZJK4"/>
<evidence type="ECO:0000256" key="4">
    <source>
        <dbReference type="ARBA" id="ARBA00023136"/>
    </source>
</evidence>
<evidence type="ECO:0008006" key="8">
    <source>
        <dbReference type="Google" id="ProtNLM"/>
    </source>
</evidence>
<dbReference type="GO" id="GO:0005886">
    <property type="term" value="C:plasma membrane"/>
    <property type="evidence" value="ECO:0007669"/>
    <property type="project" value="TreeGrafter"/>
</dbReference>
<evidence type="ECO:0000256" key="1">
    <source>
        <dbReference type="ARBA" id="ARBA00004141"/>
    </source>
</evidence>
<keyword evidence="4 5" id="KW-0472">Membrane</keyword>
<dbReference type="InterPro" id="IPR036259">
    <property type="entry name" value="MFS_trans_sf"/>
</dbReference>
<dbReference type="Proteomes" id="UP001218218">
    <property type="component" value="Unassembled WGS sequence"/>
</dbReference>
<dbReference type="PANTHER" id="PTHR23501:SF198">
    <property type="entry name" value="AZOLE RESISTANCE PROTEIN 1-RELATED"/>
    <property type="match status" value="1"/>
</dbReference>
<organism evidence="6 7">
    <name type="scientific">Mycena albidolilacea</name>
    <dbReference type="NCBI Taxonomy" id="1033008"/>
    <lineage>
        <taxon>Eukaryota</taxon>
        <taxon>Fungi</taxon>
        <taxon>Dikarya</taxon>
        <taxon>Basidiomycota</taxon>
        <taxon>Agaricomycotina</taxon>
        <taxon>Agaricomycetes</taxon>
        <taxon>Agaricomycetidae</taxon>
        <taxon>Agaricales</taxon>
        <taxon>Marasmiineae</taxon>
        <taxon>Mycenaceae</taxon>
        <taxon>Mycena</taxon>
    </lineage>
</organism>
<evidence type="ECO:0000313" key="7">
    <source>
        <dbReference type="Proteomes" id="UP001218218"/>
    </source>
</evidence>
<reference evidence="6" key="1">
    <citation type="submission" date="2023-03" db="EMBL/GenBank/DDBJ databases">
        <title>Massive genome expansion in bonnet fungi (Mycena s.s.) driven by repeated elements and novel gene families across ecological guilds.</title>
        <authorList>
            <consortium name="Lawrence Berkeley National Laboratory"/>
            <person name="Harder C.B."/>
            <person name="Miyauchi S."/>
            <person name="Viragh M."/>
            <person name="Kuo A."/>
            <person name="Thoen E."/>
            <person name="Andreopoulos B."/>
            <person name="Lu D."/>
            <person name="Skrede I."/>
            <person name="Drula E."/>
            <person name="Henrissat B."/>
            <person name="Morin E."/>
            <person name="Kohler A."/>
            <person name="Barry K."/>
            <person name="LaButti K."/>
            <person name="Morin E."/>
            <person name="Salamov A."/>
            <person name="Lipzen A."/>
            <person name="Mereny Z."/>
            <person name="Hegedus B."/>
            <person name="Baldrian P."/>
            <person name="Stursova M."/>
            <person name="Weitz H."/>
            <person name="Taylor A."/>
            <person name="Grigoriev I.V."/>
            <person name="Nagy L.G."/>
            <person name="Martin F."/>
            <person name="Kauserud H."/>
        </authorList>
    </citation>
    <scope>NUCLEOTIDE SEQUENCE</scope>
    <source>
        <strain evidence="6">CBHHK002</strain>
    </source>
</reference>
<evidence type="ECO:0000313" key="6">
    <source>
        <dbReference type="EMBL" id="KAJ7325935.1"/>
    </source>
</evidence>
<keyword evidence="2 5" id="KW-0812">Transmembrane</keyword>
<comment type="subcellular location">
    <subcellularLocation>
        <location evidence="1">Membrane</location>
        <topology evidence="1">Multi-pass membrane protein</topology>
    </subcellularLocation>
</comment>
<evidence type="ECO:0000256" key="2">
    <source>
        <dbReference type="ARBA" id="ARBA00022692"/>
    </source>
</evidence>
<gene>
    <name evidence="6" type="ORF">DFH08DRAFT_968572</name>
</gene>
<dbReference type="EMBL" id="JARIHO010000043">
    <property type="protein sequence ID" value="KAJ7325935.1"/>
    <property type="molecule type" value="Genomic_DNA"/>
</dbReference>
<evidence type="ECO:0000256" key="3">
    <source>
        <dbReference type="ARBA" id="ARBA00022989"/>
    </source>
</evidence>
<protein>
    <recommendedName>
        <fullName evidence="8">Major facilitator superfamily (MFS) profile domain-containing protein</fullName>
    </recommendedName>
</protein>
<name>A0AAD6ZJK4_9AGAR</name>
<evidence type="ECO:0000256" key="5">
    <source>
        <dbReference type="SAM" id="Phobius"/>
    </source>
</evidence>
<dbReference type="SUPFAM" id="SSF103473">
    <property type="entry name" value="MFS general substrate transporter"/>
    <property type="match status" value="1"/>
</dbReference>
<feature type="transmembrane region" description="Helical" evidence="5">
    <location>
        <begin position="70"/>
        <end position="93"/>
    </location>
</feature>
<sequence>MQVLGQVTRLEARPHLFGMFRAVFGLSSVIGPLIGSVFTDHVTWRWCFFTTLPLGGQIPRSSYRDILRQILRLDFVGATLVAAATRCLILALQGGGNTKPWDDKAVITSFVFAGALAAGCLLLGWGFAPTTVAPHQAKSAPDFVPPS</sequence>
<dbReference type="PANTHER" id="PTHR23501">
    <property type="entry name" value="MAJOR FACILITATOR SUPERFAMILY"/>
    <property type="match status" value="1"/>
</dbReference>
<keyword evidence="3 5" id="KW-1133">Transmembrane helix</keyword>
<feature type="transmembrane region" description="Helical" evidence="5">
    <location>
        <begin position="105"/>
        <end position="128"/>
    </location>
</feature>